<dbReference type="AlphaFoldDB" id="A0A0C9YXJ0"/>
<proteinExistence type="predicted"/>
<organism evidence="1 2">
    <name type="scientific">Pisolithus microcarpus 441</name>
    <dbReference type="NCBI Taxonomy" id="765257"/>
    <lineage>
        <taxon>Eukaryota</taxon>
        <taxon>Fungi</taxon>
        <taxon>Dikarya</taxon>
        <taxon>Basidiomycota</taxon>
        <taxon>Agaricomycotina</taxon>
        <taxon>Agaricomycetes</taxon>
        <taxon>Agaricomycetidae</taxon>
        <taxon>Boletales</taxon>
        <taxon>Sclerodermatineae</taxon>
        <taxon>Pisolithaceae</taxon>
        <taxon>Pisolithus</taxon>
    </lineage>
</organism>
<protein>
    <submittedName>
        <fullName evidence="1">Uncharacterized protein</fullName>
    </submittedName>
</protein>
<evidence type="ECO:0000313" key="2">
    <source>
        <dbReference type="Proteomes" id="UP000054018"/>
    </source>
</evidence>
<name>A0A0C9YXJ0_9AGAM</name>
<reference evidence="1 2" key="1">
    <citation type="submission" date="2014-04" db="EMBL/GenBank/DDBJ databases">
        <authorList>
            <consortium name="DOE Joint Genome Institute"/>
            <person name="Kuo A."/>
            <person name="Kohler A."/>
            <person name="Costa M.D."/>
            <person name="Nagy L.G."/>
            <person name="Floudas D."/>
            <person name="Copeland A."/>
            <person name="Barry K.W."/>
            <person name="Cichocki N."/>
            <person name="Veneault-Fourrey C."/>
            <person name="LaButti K."/>
            <person name="Lindquist E.A."/>
            <person name="Lipzen A."/>
            <person name="Lundell T."/>
            <person name="Morin E."/>
            <person name="Murat C."/>
            <person name="Sun H."/>
            <person name="Tunlid A."/>
            <person name="Henrissat B."/>
            <person name="Grigoriev I.V."/>
            <person name="Hibbett D.S."/>
            <person name="Martin F."/>
            <person name="Nordberg H.P."/>
            <person name="Cantor M.N."/>
            <person name="Hua S.X."/>
        </authorList>
    </citation>
    <scope>NUCLEOTIDE SEQUENCE [LARGE SCALE GENOMIC DNA]</scope>
    <source>
        <strain evidence="1 2">441</strain>
    </source>
</reference>
<dbReference type="OrthoDB" id="10665439at2759"/>
<gene>
    <name evidence="1" type="ORF">PISMIDRAFT_443563</name>
</gene>
<keyword evidence="2" id="KW-1185">Reference proteome</keyword>
<reference evidence="2" key="2">
    <citation type="submission" date="2015-01" db="EMBL/GenBank/DDBJ databases">
        <title>Evolutionary Origins and Diversification of the Mycorrhizal Mutualists.</title>
        <authorList>
            <consortium name="DOE Joint Genome Institute"/>
            <consortium name="Mycorrhizal Genomics Consortium"/>
            <person name="Kohler A."/>
            <person name="Kuo A."/>
            <person name="Nagy L.G."/>
            <person name="Floudas D."/>
            <person name="Copeland A."/>
            <person name="Barry K.W."/>
            <person name="Cichocki N."/>
            <person name="Veneault-Fourrey C."/>
            <person name="LaButti K."/>
            <person name="Lindquist E.A."/>
            <person name="Lipzen A."/>
            <person name="Lundell T."/>
            <person name="Morin E."/>
            <person name="Murat C."/>
            <person name="Riley R."/>
            <person name="Ohm R."/>
            <person name="Sun H."/>
            <person name="Tunlid A."/>
            <person name="Henrissat B."/>
            <person name="Grigoriev I.V."/>
            <person name="Hibbett D.S."/>
            <person name="Martin F."/>
        </authorList>
    </citation>
    <scope>NUCLEOTIDE SEQUENCE [LARGE SCALE GENOMIC DNA]</scope>
    <source>
        <strain evidence="2">441</strain>
    </source>
</reference>
<dbReference type="EMBL" id="KN833688">
    <property type="protein sequence ID" value="KIK29845.1"/>
    <property type="molecule type" value="Genomic_DNA"/>
</dbReference>
<sequence length="110" mass="12100">MDAYKVLTNTRTKTIAEYGLVEVASYSCVKTGIGLHDRAPSPPGSLYDIGVCLFPFPSPKEVRFRYLGARAYDPTPEEGSCVLCEYVHTCMHGGRWYQSSGITQICTIGV</sequence>
<accession>A0A0C9YXJ0</accession>
<dbReference type="HOGENOM" id="CLU_2172048_0_0_1"/>
<evidence type="ECO:0000313" key="1">
    <source>
        <dbReference type="EMBL" id="KIK29845.1"/>
    </source>
</evidence>
<dbReference type="Proteomes" id="UP000054018">
    <property type="component" value="Unassembled WGS sequence"/>
</dbReference>